<dbReference type="AlphaFoldDB" id="W2T7B8"/>
<keyword evidence="1" id="KW-0812">Transmembrane</keyword>
<name>W2T7B8_NECAM</name>
<keyword evidence="3" id="KW-1185">Reference proteome</keyword>
<gene>
    <name evidence="2" type="ORF">NECAME_03316</name>
</gene>
<evidence type="ECO:0000313" key="2">
    <source>
        <dbReference type="EMBL" id="ETN76887.1"/>
    </source>
</evidence>
<evidence type="ECO:0000313" key="3">
    <source>
        <dbReference type="Proteomes" id="UP000053676"/>
    </source>
</evidence>
<sequence length="109" mass="12860">MSIILHSTFFQQPYVVSYYYDEENFVPSHSVPFTCQKRPQGIVSLSQQPIGHRLLANVSSYNINRLTEQRSQDASTMKTRDEKFFFLFNTCSAIFLFVFFKQLFGVYYQ</sequence>
<dbReference type="Proteomes" id="UP000053676">
    <property type="component" value="Unassembled WGS sequence"/>
</dbReference>
<evidence type="ECO:0000256" key="1">
    <source>
        <dbReference type="SAM" id="Phobius"/>
    </source>
</evidence>
<protein>
    <submittedName>
        <fullName evidence="2">Uncharacterized protein</fullName>
    </submittedName>
</protein>
<dbReference type="KEGG" id="nai:NECAME_03316"/>
<feature type="transmembrane region" description="Helical" evidence="1">
    <location>
        <begin position="84"/>
        <end position="104"/>
    </location>
</feature>
<dbReference type="EMBL" id="KI660201">
    <property type="protein sequence ID" value="ETN76887.1"/>
    <property type="molecule type" value="Genomic_DNA"/>
</dbReference>
<reference evidence="3" key="1">
    <citation type="journal article" date="2014" name="Nat. Genet.">
        <title>Genome of the human hookworm Necator americanus.</title>
        <authorList>
            <person name="Tang Y.T."/>
            <person name="Gao X."/>
            <person name="Rosa B.A."/>
            <person name="Abubucker S."/>
            <person name="Hallsworth-Pepin K."/>
            <person name="Martin J."/>
            <person name="Tyagi R."/>
            <person name="Heizer E."/>
            <person name="Zhang X."/>
            <person name="Bhonagiri-Palsikar V."/>
            <person name="Minx P."/>
            <person name="Warren W.C."/>
            <person name="Wang Q."/>
            <person name="Zhan B."/>
            <person name="Hotez P.J."/>
            <person name="Sternberg P.W."/>
            <person name="Dougall A."/>
            <person name="Gaze S.T."/>
            <person name="Mulvenna J."/>
            <person name="Sotillo J."/>
            <person name="Ranganathan S."/>
            <person name="Rabelo E.M."/>
            <person name="Wilson R.K."/>
            <person name="Felgner P.L."/>
            <person name="Bethony J."/>
            <person name="Hawdon J.M."/>
            <person name="Gasser R.B."/>
            <person name="Loukas A."/>
            <person name="Mitreva M."/>
        </authorList>
    </citation>
    <scope>NUCLEOTIDE SEQUENCE [LARGE SCALE GENOMIC DNA]</scope>
</reference>
<accession>W2T7B8</accession>
<keyword evidence="1" id="KW-1133">Transmembrane helix</keyword>
<keyword evidence="1" id="KW-0472">Membrane</keyword>
<organism evidence="2 3">
    <name type="scientific">Necator americanus</name>
    <name type="common">Human hookworm</name>
    <dbReference type="NCBI Taxonomy" id="51031"/>
    <lineage>
        <taxon>Eukaryota</taxon>
        <taxon>Metazoa</taxon>
        <taxon>Ecdysozoa</taxon>
        <taxon>Nematoda</taxon>
        <taxon>Chromadorea</taxon>
        <taxon>Rhabditida</taxon>
        <taxon>Rhabditina</taxon>
        <taxon>Rhabditomorpha</taxon>
        <taxon>Strongyloidea</taxon>
        <taxon>Ancylostomatidae</taxon>
        <taxon>Bunostominae</taxon>
        <taxon>Necator</taxon>
    </lineage>
</organism>
<proteinExistence type="predicted"/>